<feature type="domain" description="HMG box" evidence="3">
    <location>
        <begin position="69"/>
        <end position="133"/>
    </location>
</feature>
<dbReference type="Proteomes" id="UP001652623">
    <property type="component" value="Chromosome 8"/>
</dbReference>
<dbReference type="GO" id="GO:0010197">
    <property type="term" value="P:polar nucleus fusion"/>
    <property type="evidence" value="ECO:0007669"/>
    <property type="project" value="TreeGrafter"/>
</dbReference>
<accession>A0A6P3ZQ88</accession>
<feature type="DNA-binding region" description="HMG box" evidence="1">
    <location>
        <begin position="69"/>
        <end position="133"/>
    </location>
</feature>
<dbReference type="AlphaFoldDB" id="A0A6P3ZQ88"/>
<dbReference type="PANTHER" id="PTHR47658">
    <property type="entry name" value="HIGH MOBILITY GROUP B PROTEIN 12-RELATED"/>
    <property type="match status" value="1"/>
</dbReference>
<dbReference type="KEGG" id="zju:107413972"/>
<dbReference type="GeneID" id="107413972"/>
<organism evidence="4 5">
    <name type="scientific">Ziziphus jujuba</name>
    <name type="common">Chinese jujube</name>
    <name type="synonym">Ziziphus sativa</name>
    <dbReference type="NCBI Taxonomy" id="326968"/>
    <lineage>
        <taxon>Eukaryota</taxon>
        <taxon>Viridiplantae</taxon>
        <taxon>Streptophyta</taxon>
        <taxon>Embryophyta</taxon>
        <taxon>Tracheophyta</taxon>
        <taxon>Spermatophyta</taxon>
        <taxon>Magnoliopsida</taxon>
        <taxon>eudicotyledons</taxon>
        <taxon>Gunneridae</taxon>
        <taxon>Pentapetalae</taxon>
        <taxon>rosids</taxon>
        <taxon>fabids</taxon>
        <taxon>Rosales</taxon>
        <taxon>Rhamnaceae</taxon>
        <taxon>Paliureae</taxon>
        <taxon>Ziziphus</taxon>
    </lineage>
</organism>
<keyword evidence="1" id="KW-0539">Nucleus</keyword>
<feature type="region of interest" description="Disordered" evidence="2">
    <location>
        <begin position="194"/>
        <end position="218"/>
    </location>
</feature>
<evidence type="ECO:0000256" key="1">
    <source>
        <dbReference type="PROSITE-ProRule" id="PRU00267"/>
    </source>
</evidence>
<dbReference type="GO" id="GO:0003677">
    <property type="term" value="F:DNA binding"/>
    <property type="evidence" value="ECO:0007669"/>
    <property type="project" value="TreeGrafter"/>
</dbReference>
<dbReference type="RefSeq" id="XP_015877532.2">
    <property type="nucleotide sequence ID" value="XM_016022046.4"/>
</dbReference>
<dbReference type="FunCoup" id="A0A6P3ZQ88">
    <property type="interactions" value="45"/>
</dbReference>
<dbReference type="InterPro" id="IPR009071">
    <property type="entry name" value="HMG_box_dom"/>
</dbReference>
<dbReference type="PROSITE" id="PS50118">
    <property type="entry name" value="HMG_BOX_2"/>
    <property type="match status" value="1"/>
</dbReference>
<proteinExistence type="predicted"/>
<name>A0A6P3ZQ88_ZIZJJ</name>
<dbReference type="InterPro" id="IPR036910">
    <property type="entry name" value="HMG_box_dom_sf"/>
</dbReference>
<protein>
    <submittedName>
        <fullName evidence="5">High mobility group B protein 7 isoform X1</fullName>
    </submittedName>
</protein>
<evidence type="ECO:0000256" key="2">
    <source>
        <dbReference type="SAM" id="MobiDB-lite"/>
    </source>
</evidence>
<dbReference type="PANTHER" id="PTHR47658:SF2">
    <property type="entry name" value="HMG-BOX (HIGH MOBILITY GROUP) DNA-BINDING FAMILY PROTEIN"/>
    <property type="match status" value="1"/>
</dbReference>
<dbReference type="InParanoid" id="A0A6P3ZQ88"/>
<reference evidence="5" key="1">
    <citation type="submission" date="2025-08" db="UniProtKB">
        <authorList>
            <consortium name="RefSeq"/>
        </authorList>
    </citation>
    <scope>IDENTIFICATION</scope>
    <source>
        <tissue evidence="5">Seedling</tissue>
    </source>
</reference>
<dbReference type="GO" id="GO:0005634">
    <property type="term" value="C:nucleus"/>
    <property type="evidence" value="ECO:0007669"/>
    <property type="project" value="TreeGrafter"/>
</dbReference>
<gene>
    <name evidence="5" type="primary">LOC107413972</name>
</gene>
<evidence type="ECO:0000313" key="5">
    <source>
        <dbReference type="RefSeq" id="XP_015877532.2"/>
    </source>
</evidence>
<keyword evidence="1" id="KW-0238">DNA-binding</keyword>
<dbReference type="SUPFAM" id="SSF47095">
    <property type="entry name" value="HMG-box"/>
    <property type="match status" value="1"/>
</dbReference>
<sequence>MANRPSTRKRVNAIRRGPDGSAFEKCRICELSVAIALADMHECGESVKDVKRFRGISWKSQTVVKQNFSDQPRSAFRFFMEEFVKTCKSVDPIDVDREGFETWKKMNKEEREPYVAQASKVNLAYCKALFREEKDLPEVNGEADSTTVGKFDPFEDYSGSGWHTYVEGDEGDNDERIGKFDPFEDCSGSGWHFYVEGDEDDDGSSDGSGWHTYVPNGA</sequence>
<evidence type="ECO:0000259" key="3">
    <source>
        <dbReference type="PROSITE" id="PS50118"/>
    </source>
</evidence>
<evidence type="ECO:0000313" key="4">
    <source>
        <dbReference type="Proteomes" id="UP001652623"/>
    </source>
</evidence>
<dbReference type="Gene3D" id="1.10.30.10">
    <property type="entry name" value="High mobility group box domain"/>
    <property type="match status" value="1"/>
</dbReference>
<keyword evidence="4" id="KW-1185">Reference proteome</keyword>